<sequence length="154" mass="17915">MYKSSEGSFALKPAWLAANDILDKARENFKGEQHKIKGFNTGVAFYIKTHNYPLATLMLHQVMELSYRVAEQIIVGREKISHRIRNHQKFLQPYLPRVNQIFDEHNEGDMQLLDKAYHAVRYEENYRIGCRFNKQSPATTVIGKGIIHNCYTSI</sequence>
<keyword evidence="2" id="KW-1185">Reference proteome</keyword>
<gene>
    <name evidence="1" type="ORF">J2X78_004697</name>
</gene>
<organism evidence="1 2">
    <name type="scientific">Pedobacter africanus</name>
    <dbReference type="NCBI Taxonomy" id="151894"/>
    <lineage>
        <taxon>Bacteria</taxon>
        <taxon>Pseudomonadati</taxon>
        <taxon>Bacteroidota</taxon>
        <taxon>Sphingobacteriia</taxon>
        <taxon>Sphingobacteriales</taxon>
        <taxon>Sphingobacteriaceae</taxon>
        <taxon>Pedobacter</taxon>
    </lineage>
</organism>
<dbReference type="Proteomes" id="UP001246858">
    <property type="component" value="Unassembled WGS sequence"/>
</dbReference>
<accession>A0ACC6L3W0</accession>
<evidence type="ECO:0000313" key="2">
    <source>
        <dbReference type="Proteomes" id="UP001246858"/>
    </source>
</evidence>
<protein>
    <submittedName>
        <fullName evidence="1">Uncharacterized protein</fullName>
    </submittedName>
</protein>
<name>A0ACC6L3W0_9SPHI</name>
<proteinExistence type="predicted"/>
<dbReference type="EMBL" id="JAVDTF010000005">
    <property type="protein sequence ID" value="MDR6786105.1"/>
    <property type="molecule type" value="Genomic_DNA"/>
</dbReference>
<comment type="caution">
    <text evidence="1">The sequence shown here is derived from an EMBL/GenBank/DDBJ whole genome shotgun (WGS) entry which is preliminary data.</text>
</comment>
<reference evidence="1" key="1">
    <citation type="submission" date="2023-07" db="EMBL/GenBank/DDBJ databases">
        <title>Sorghum-associated microbial communities from plants grown in Nebraska, USA.</title>
        <authorList>
            <person name="Schachtman D."/>
        </authorList>
    </citation>
    <scope>NUCLEOTIDE SEQUENCE</scope>
    <source>
        <strain evidence="1">2697</strain>
    </source>
</reference>
<evidence type="ECO:0000313" key="1">
    <source>
        <dbReference type="EMBL" id="MDR6786105.1"/>
    </source>
</evidence>